<evidence type="ECO:0000313" key="2">
    <source>
        <dbReference type="EMBL" id="VEN57470.1"/>
    </source>
</evidence>
<feature type="region of interest" description="Disordered" evidence="1">
    <location>
        <begin position="1"/>
        <end position="41"/>
    </location>
</feature>
<accession>A0A653DB96</accession>
<feature type="compositionally biased region" description="Basic and acidic residues" evidence="1">
    <location>
        <begin position="1760"/>
        <end position="1770"/>
    </location>
</feature>
<evidence type="ECO:0000313" key="3">
    <source>
        <dbReference type="Proteomes" id="UP000410492"/>
    </source>
</evidence>
<dbReference type="OrthoDB" id="10385880at2759"/>
<sequence>MQKNSKCKSIKSNQENLSRSETSRSCNSRTCENQPPEKNTSHVKALLKADSGNHRCEICGEFTEYTLVKIEQGRVLSDCTQCVSKHLHVLCDLCLAHVLSQSSAKSDTPKRSTGRVMPCSSSTCEFSSSRKNDESNSCQAPCNTKADSKPSSKCPNLDKAEKPYEMCYTKCSRKPATPSKRPPCEVTTKKRRMPCGANSTSNTKSEEKRETSILKPKGKAKYGDKMGNKKTSELKVSTDPPAMCGSVVSTSTDTTVLTLPENFEVFSNTTEYGDAVTSSSESEKKSYTPSAEERKITLKISCADPAKIECDNFLTSNYEENTSKVVVEKQAPSDGCQYAETCCECEDKKDNNQSASDVMKKDQPLMICETCEPCYPSVKDSIASKEQHCVECADPAKIECDNCLTSNYEDNSSKVVVENQVSFVSGQHATSCCECEDNKDNNHAVSKVMKKDHPLMICETCEPCYPSVKDSIASKEQHCVECADPAKIECDNCLTSNYEDNTSKVVVENQVSFVGGQHATSCCECEDNKDNKHAASEVMKKDQSLMICEPCEPCYPSVKDSIASKKQHCDECADPAKIECDNCLTSNYEDNTSKVVVEKQAPSDGCQYAETCCECEDDKINRQPVSEVMKKDQSLTICETCEPCYPSITDSIASKKQHCDECADLAKIECDNCLTSNYEDNSTKVVVEKQADKKDNNHAASEVMKKDQSLMICETCEPCYPSVKDSIASKEQHWVECADPAKIECENCLTSNYEDNSTKVVVEKQAPSDGCQYAETCCGCEDDQNNSQPVSEVIKKDQSLMICETCEPCYPSVKDSIASKEQHCVECADPAKIECDNCLTSNYEDNTSKVVVENQVSFVGGQHATSCCECEDNKDNNHAASEVMKKDQSLMIYETCEPCYPSVKDSIASKKQHCNECADPAKIECDNCLTSNYEENTSKVVVEKQVSSDGCQYAETCCECEDKKDNNQSASEVMKKDQSLMICETCEPCYPSVKDSIASKEQHCVECADPAKTECENCLTSNYEDNSSKVVVEKQAPSDGCQYAETCCKCEDDKDNSQPVSEVIKKDQSLMICETCEPCYPSVKDSIASKEQHCVECADPAKIECDNCLTSNYEDNSSKVVVEKQPPSDGCQYAETCCECEDNKDNNHAASEVMKKDQSLTICETCEPCYPSVKDSIASKKQHCDECADPAKIECDNCLTSNYEDNTSKVVVENQVSFVGGQHATSCCECEDNKDNRAVSEVKKDQSLMICETCEPCYPSVKDSISSKKQHCDECADPAKIECDNCLTSNYKDRTSKVVVKKQAPSDSFQYAGTCCECEDNKFDAVSSDQIKKVSYADDSKVTDKNQSLMVCETCEPCYPSLQESIAARQSHCIQCNEPSKIDCESCLNGTNNSSQFAVDTQMSSEVCQDTSCCECEYDEKVAGGSCAQVYKQSQMICETCEPCYPSLQESMATMEEHCVECAEPDKIECESCLDRTNEGKKSFTGCLVTFQAVETQISSQSCRDTRCCECEDEKVTPSVASDRPNDVIICDSCKNKQYSRSYANASTKISFVQSNKQIQCRNSELQSTNNCPTKESCQSHQCCECDDDDEPKTMDDETVCADCEPCIQSIEERKTSDEVHCLECSNPNEILCESCLEIGNKQGGQIIDKKSVTSFKCNECIGEKCAPTECRSCEDRRSATSSKVSEINSATYCQLCEQCKDSFSKTSEITHCSTCADITNIQCESCLEIENKERHRIKEHQLDAKIIYELVCETCKQLSGDKDSSDKGRNSIKKMNKSSDSCMCDVKCSRTDCQDCEANKKIINEYFSQQQSSKSDGESKTSQAKLKDGNATTSISFADGTKKGPQTKNSTFGCIYCEACEDCQNDNSSKENGQYEDNCLDCIDINNILCESCLNLTNKQNRTAGAVSQSSQKSQQLSKTLFKINSSENKHEENCMCCVCTDNWSTEQDTNNVVTKEEIAIEKHSAMTDKLKETLSCSCSRCIDSKKQQMASSSRGINSELNDEVPTKIPHIVSMAVEELATRCCLEPECAKCGQSKNKRDSHDVISVTVSLSCSETSTGDYTSHSIGEPELNLSHCSGQNVLELDGASISCQPFTDGQASKSNLKCSCHVSTNTSKPTAKCGGSDRNLDIEQKPPRKVANSPKGECSTALKYKLSSNDRASDYVLLDGPVFIKKSCVGGKDKVHL</sequence>
<name>A0A653DB96_CALMS</name>
<feature type="compositionally biased region" description="Polar residues" evidence="1">
    <location>
        <begin position="10"/>
        <end position="38"/>
    </location>
</feature>
<organism evidence="2 3">
    <name type="scientific">Callosobruchus maculatus</name>
    <name type="common">Southern cowpea weevil</name>
    <name type="synonym">Pulse bruchid</name>
    <dbReference type="NCBI Taxonomy" id="64391"/>
    <lineage>
        <taxon>Eukaryota</taxon>
        <taxon>Metazoa</taxon>
        <taxon>Ecdysozoa</taxon>
        <taxon>Arthropoda</taxon>
        <taxon>Hexapoda</taxon>
        <taxon>Insecta</taxon>
        <taxon>Pterygota</taxon>
        <taxon>Neoptera</taxon>
        <taxon>Endopterygota</taxon>
        <taxon>Coleoptera</taxon>
        <taxon>Polyphaga</taxon>
        <taxon>Cucujiformia</taxon>
        <taxon>Chrysomeloidea</taxon>
        <taxon>Chrysomelidae</taxon>
        <taxon>Bruchinae</taxon>
        <taxon>Bruchini</taxon>
        <taxon>Callosobruchus</taxon>
    </lineage>
</organism>
<feature type="compositionally biased region" description="Basic and acidic residues" evidence="1">
    <location>
        <begin position="146"/>
        <end position="155"/>
    </location>
</feature>
<gene>
    <name evidence="2" type="ORF">CALMAC_LOCUS16088</name>
</gene>
<feature type="region of interest" description="Disordered" evidence="1">
    <location>
        <begin position="2126"/>
        <end position="2145"/>
    </location>
</feature>
<evidence type="ECO:0000256" key="1">
    <source>
        <dbReference type="SAM" id="MobiDB-lite"/>
    </source>
</evidence>
<feature type="region of interest" description="Disordered" evidence="1">
    <location>
        <begin position="104"/>
        <end position="155"/>
    </location>
</feature>
<protein>
    <submittedName>
        <fullName evidence="2">Uncharacterized protein</fullName>
    </submittedName>
</protein>
<keyword evidence="3" id="KW-1185">Reference proteome</keyword>
<proteinExistence type="predicted"/>
<feature type="region of interest" description="Disordered" evidence="1">
    <location>
        <begin position="179"/>
        <end position="227"/>
    </location>
</feature>
<dbReference type="EMBL" id="CAACVG010011167">
    <property type="protein sequence ID" value="VEN57470.1"/>
    <property type="molecule type" value="Genomic_DNA"/>
</dbReference>
<feature type="region of interest" description="Disordered" evidence="1">
    <location>
        <begin position="1759"/>
        <end position="1778"/>
    </location>
</feature>
<reference evidence="2 3" key="1">
    <citation type="submission" date="2019-01" db="EMBL/GenBank/DDBJ databases">
        <authorList>
            <person name="Sayadi A."/>
        </authorList>
    </citation>
    <scope>NUCLEOTIDE SEQUENCE [LARGE SCALE GENOMIC DNA]</scope>
</reference>
<dbReference type="Proteomes" id="UP000410492">
    <property type="component" value="Unassembled WGS sequence"/>
</dbReference>